<dbReference type="InterPro" id="IPR013087">
    <property type="entry name" value="Znf_C2H2_type"/>
</dbReference>
<evidence type="ECO:0000256" key="2">
    <source>
        <dbReference type="ARBA" id="ARBA00022771"/>
    </source>
</evidence>
<dbReference type="InterPro" id="IPR036236">
    <property type="entry name" value="Znf_C2H2_sf"/>
</dbReference>
<dbReference type="GO" id="GO:0000978">
    <property type="term" value="F:RNA polymerase II cis-regulatory region sequence-specific DNA binding"/>
    <property type="evidence" value="ECO:0007669"/>
    <property type="project" value="TreeGrafter"/>
</dbReference>
<organism evidence="7 8">
    <name type="scientific">Amanita muscaria (strain Koide BX008)</name>
    <dbReference type="NCBI Taxonomy" id="946122"/>
    <lineage>
        <taxon>Eukaryota</taxon>
        <taxon>Fungi</taxon>
        <taxon>Dikarya</taxon>
        <taxon>Basidiomycota</taxon>
        <taxon>Agaricomycotina</taxon>
        <taxon>Agaricomycetes</taxon>
        <taxon>Agaricomycetidae</taxon>
        <taxon>Agaricales</taxon>
        <taxon>Pluteineae</taxon>
        <taxon>Amanitaceae</taxon>
        <taxon>Amanita</taxon>
    </lineage>
</organism>
<name>A0A0C2WA51_AMAMK</name>
<feature type="region of interest" description="Disordered" evidence="5">
    <location>
        <begin position="281"/>
        <end position="304"/>
    </location>
</feature>
<feature type="region of interest" description="Disordered" evidence="5">
    <location>
        <begin position="181"/>
        <end position="236"/>
    </location>
</feature>
<dbReference type="STRING" id="946122.A0A0C2WA51"/>
<dbReference type="SUPFAM" id="SSF57667">
    <property type="entry name" value="beta-beta-alpha zinc fingers"/>
    <property type="match status" value="1"/>
</dbReference>
<evidence type="ECO:0000256" key="5">
    <source>
        <dbReference type="SAM" id="MobiDB-lite"/>
    </source>
</evidence>
<protein>
    <recommendedName>
        <fullName evidence="6">C2H2-type domain-containing protein</fullName>
    </recommendedName>
</protein>
<dbReference type="GO" id="GO:0000981">
    <property type="term" value="F:DNA-binding transcription factor activity, RNA polymerase II-specific"/>
    <property type="evidence" value="ECO:0007669"/>
    <property type="project" value="TreeGrafter"/>
</dbReference>
<gene>
    <name evidence="7" type="ORF">M378DRAFT_339968</name>
</gene>
<dbReference type="SMART" id="SM00355">
    <property type="entry name" value="ZnF_C2H2"/>
    <property type="match status" value="2"/>
</dbReference>
<keyword evidence="2 4" id="KW-0863">Zinc-finger</keyword>
<accession>A0A0C2WA51</accession>
<feature type="compositionally biased region" description="Low complexity" evidence="5">
    <location>
        <begin position="283"/>
        <end position="299"/>
    </location>
</feature>
<keyword evidence="8" id="KW-1185">Reference proteome</keyword>
<keyword evidence="1" id="KW-0479">Metal-binding</keyword>
<dbReference type="EMBL" id="KN818347">
    <property type="protein sequence ID" value="KIL58097.1"/>
    <property type="molecule type" value="Genomic_DNA"/>
</dbReference>
<dbReference type="PANTHER" id="PTHR23235">
    <property type="entry name" value="KRUEPPEL-LIKE TRANSCRIPTION FACTOR"/>
    <property type="match status" value="1"/>
</dbReference>
<dbReference type="AlphaFoldDB" id="A0A0C2WA51"/>
<evidence type="ECO:0000313" key="7">
    <source>
        <dbReference type="EMBL" id="KIL58097.1"/>
    </source>
</evidence>
<sequence length="397" mass="42878">MVQANQYRPLSQQSGVPLDYDATDEHSIQVFAQDPIAVPSGQATSLQDILLSRYLSDPGASSITSMHPLIPPGMVEEQDNMALLEDYFLRQDLASATHPGMVEEQGDMPFVDDYLFRRDLADIKSITNYFSFDENTPAQPGDVRSPSFFPSNGTLGFPTSHMSPVGPPAEGHLSSLDLTFNPQGRFQFPPRGNEHSQAGNGQVPFVTSRGAADSPTPWSIIGSSPQSAVWPSGHTSSLDFPDINPQYLSQFPLGGNEHSQQSQPGNSQVLLPLVIPFTRAAGPPTSSTTTTSPSPVEPSAAGPHVTAEDGIRAVGSLLIQQAAAKRRKSDGIYECPFPNCNSTFTKAHNLEYHIYAHMGLKPYKCSTCGFATAYPTALGSHMKRRHTIEGMCEPESS</sequence>
<keyword evidence="3" id="KW-0862">Zinc</keyword>
<reference evidence="7 8" key="1">
    <citation type="submission" date="2014-04" db="EMBL/GenBank/DDBJ databases">
        <title>Evolutionary Origins and Diversification of the Mycorrhizal Mutualists.</title>
        <authorList>
            <consortium name="DOE Joint Genome Institute"/>
            <consortium name="Mycorrhizal Genomics Consortium"/>
            <person name="Kohler A."/>
            <person name="Kuo A."/>
            <person name="Nagy L.G."/>
            <person name="Floudas D."/>
            <person name="Copeland A."/>
            <person name="Barry K.W."/>
            <person name="Cichocki N."/>
            <person name="Veneault-Fourrey C."/>
            <person name="LaButti K."/>
            <person name="Lindquist E.A."/>
            <person name="Lipzen A."/>
            <person name="Lundell T."/>
            <person name="Morin E."/>
            <person name="Murat C."/>
            <person name="Riley R."/>
            <person name="Ohm R."/>
            <person name="Sun H."/>
            <person name="Tunlid A."/>
            <person name="Henrissat B."/>
            <person name="Grigoriev I.V."/>
            <person name="Hibbett D.S."/>
            <person name="Martin F."/>
        </authorList>
    </citation>
    <scope>NUCLEOTIDE SEQUENCE [LARGE SCALE GENOMIC DNA]</scope>
    <source>
        <strain evidence="7 8">Koide BX008</strain>
    </source>
</reference>
<dbReference type="HOGENOM" id="CLU_705903_0_0_1"/>
<evidence type="ECO:0000313" key="8">
    <source>
        <dbReference type="Proteomes" id="UP000054549"/>
    </source>
</evidence>
<dbReference type="InParanoid" id="A0A0C2WA51"/>
<feature type="domain" description="C2H2-type" evidence="6">
    <location>
        <begin position="363"/>
        <end position="391"/>
    </location>
</feature>
<evidence type="ECO:0000259" key="6">
    <source>
        <dbReference type="PROSITE" id="PS50157"/>
    </source>
</evidence>
<dbReference type="GO" id="GO:0008270">
    <property type="term" value="F:zinc ion binding"/>
    <property type="evidence" value="ECO:0007669"/>
    <property type="project" value="UniProtKB-KW"/>
</dbReference>
<feature type="compositionally biased region" description="Polar residues" evidence="5">
    <location>
        <begin position="221"/>
        <end position="236"/>
    </location>
</feature>
<dbReference type="Gene3D" id="3.30.160.60">
    <property type="entry name" value="Classic Zinc Finger"/>
    <property type="match status" value="2"/>
</dbReference>
<dbReference type="PROSITE" id="PS00028">
    <property type="entry name" value="ZINC_FINGER_C2H2_1"/>
    <property type="match status" value="1"/>
</dbReference>
<evidence type="ECO:0000256" key="1">
    <source>
        <dbReference type="ARBA" id="ARBA00022723"/>
    </source>
</evidence>
<dbReference type="Proteomes" id="UP000054549">
    <property type="component" value="Unassembled WGS sequence"/>
</dbReference>
<evidence type="ECO:0000256" key="4">
    <source>
        <dbReference type="PROSITE-ProRule" id="PRU00042"/>
    </source>
</evidence>
<proteinExistence type="predicted"/>
<dbReference type="PANTHER" id="PTHR23235:SF120">
    <property type="entry name" value="KRUPPEL-LIKE FACTOR 15"/>
    <property type="match status" value="1"/>
</dbReference>
<evidence type="ECO:0000256" key="3">
    <source>
        <dbReference type="ARBA" id="ARBA00022833"/>
    </source>
</evidence>
<dbReference type="PROSITE" id="PS50157">
    <property type="entry name" value="ZINC_FINGER_C2H2_2"/>
    <property type="match status" value="2"/>
</dbReference>
<dbReference type="OrthoDB" id="3437960at2759"/>
<feature type="domain" description="C2H2-type" evidence="6">
    <location>
        <begin position="333"/>
        <end position="362"/>
    </location>
</feature>